<feature type="compositionally biased region" description="Pro residues" evidence="1">
    <location>
        <begin position="1"/>
        <end position="11"/>
    </location>
</feature>
<organism evidence="3 4">
    <name type="scientific">Phreatobacter stygius</name>
    <dbReference type="NCBI Taxonomy" id="1940610"/>
    <lineage>
        <taxon>Bacteria</taxon>
        <taxon>Pseudomonadati</taxon>
        <taxon>Pseudomonadota</taxon>
        <taxon>Alphaproteobacteria</taxon>
        <taxon>Hyphomicrobiales</taxon>
        <taxon>Phreatobacteraceae</taxon>
        <taxon>Phreatobacter</taxon>
    </lineage>
</organism>
<dbReference type="AlphaFoldDB" id="A0A4D7BBR5"/>
<sequence length="349" mass="37758">MVSTPSPPTPPDPKETAAAQTQMNRETAITQYGLNAANQVTPDGSLSYRQIGTWADGTPRYEATQALSGANQKIYDTTKRTQQNVADIGATQSAKIGSLLNTPFSADNNAIEGRLNQLARARLDPLQAQQEDALRTRLANQGIQPGSAAFEAEMRGFNQSKNDANNQLLLTGRNQAFQELLTERNQPLNEISALMSGSQVKQPSFVGTPQSNVANTDYAGMVNAKHQSDMAAWNAQNQSNNAMMGGLFGLAGAGLGLFKPSDRRLKRDVARVGELDNGLTVYRYRYQDGGPPEIGLMAEDVRKLNPEAVATMENGLMAVDYQSATRPAPVKRAARRAGKRNPIKEQDHG</sequence>
<keyword evidence="4" id="KW-1185">Reference proteome</keyword>
<gene>
    <name evidence="3" type="ORF">E8M01_26870</name>
</gene>
<protein>
    <submittedName>
        <fullName evidence="3">Tail fiber domain-containing protein</fullName>
    </submittedName>
</protein>
<feature type="region of interest" description="Disordered" evidence="1">
    <location>
        <begin position="1"/>
        <end position="24"/>
    </location>
</feature>
<evidence type="ECO:0000313" key="3">
    <source>
        <dbReference type="EMBL" id="QCI67528.1"/>
    </source>
</evidence>
<evidence type="ECO:0000259" key="2">
    <source>
        <dbReference type="Pfam" id="PF13884"/>
    </source>
</evidence>
<name>A0A4D7BBR5_9HYPH</name>
<evidence type="ECO:0000256" key="1">
    <source>
        <dbReference type="SAM" id="MobiDB-lite"/>
    </source>
</evidence>
<feature type="compositionally biased region" description="Basic residues" evidence="1">
    <location>
        <begin position="332"/>
        <end position="341"/>
    </location>
</feature>
<proteinExistence type="predicted"/>
<dbReference type="KEGG" id="pstg:E8M01_26870"/>
<dbReference type="EMBL" id="CP039690">
    <property type="protein sequence ID" value="QCI67528.1"/>
    <property type="molecule type" value="Genomic_DNA"/>
</dbReference>
<dbReference type="InterPro" id="IPR030392">
    <property type="entry name" value="S74_ICA"/>
</dbReference>
<dbReference type="Pfam" id="PF13884">
    <property type="entry name" value="Peptidase_S74"/>
    <property type="match status" value="1"/>
</dbReference>
<evidence type="ECO:0000313" key="4">
    <source>
        <dbReference type="Proteomes" id="UP000298781"/>
    </source>
</evidence>
<reference evidence="3 4" key="1">
    <citation type="submission" date="2019-04" db="EMBL/GenBank/DDBJ databases">
        <title>Phreatobacter aquaticus sp. nov.</title>
        <authorList>
            <person name="Choi A."/>
        </authorList>
    </citation>
    <scope>NUCLEOTIDE SEQUENCE [LARGE SCALE GENOMIC DNA]</scope>
    <source>
        <strain evidence="3 4">KCTC 52518</strain>
    </source>
</reference>
<dbReference type="OrthoDB" id="7226450at2"/>
<dbReference type="RefSeq" id="WP_136962959.1">
    <property type="nucleotide sequence ID" value="NZ_CP039690.1"/>
</dbReference>
<feature type="region of interest" description="Disordered" evidence="1">
    <location>
        <begin position="322"/>
        <end position="349"/>
    </location>
</feature>
<feature type="domain" description="Peptidase S74" evidence="2">
    <location>
        <begin position="261"/>
        <end position="309"/>
    </location>
</feature>
<accession>A0A4D7BBR5</accession>
<dbReference type="Proteomes" id="UP000298781">
    <property type="component" value="Chromosome"/>
</dbReference>